<dbReference type="EMBL" id="JAULSU010000006">
    <property type="protein sequence ID" value="KAK0614679.1"/>
    <property type="molecule type" value="Genomic_DNA"/>
</dbReference>
<reference evidence="3" key="1">
    <citation type="submission" date="2023-06" db="EMBL/GenBank/DDBJ databases">
        <title>Genome-scale phylogeny and comparative genomics of the fungal order Sordariales.</title>
        <authorList>
            <consortium name="Lawrence Berkeley National Laboratory"/>
            <person name="Hensen N."/>
            <person name="Bonometti L."/>
            <person name="Westerberg I."/>
            <person name="Brannstrom I.O."/>
            <person name="Guillou S."/>
            <person name="Cros-Aarteil S."/>
            <person name="Calhoun S."/>
            <person name="Haridas S."/>
            <person name="Kuo A."/>
            <person name="Mondo S."/>
            <person name="Pangilinan J."/>
            <person name="Riley R."/>
            <person name="Labutti K."/>
            <person name="Andreopoulos B."/>
            <person name="Lipzen A."/>
            <person name="Chen C."/>
            <person name="Yanf M."/>
            <person name="Daum C."/>
            <person name="Ng V."/>
            <person name="Clum A."/>
            <person name="Steindorff A."/>
            <person name="Ohm R."/>
            <person name="Martin F."/>
            <person name="Silar P."/>
            <person name="Natvig D."/>
            <person name="Lalanne C."/>
            <person name="Gautier V."/>
            <person name="Ament-Velasquez S.L."/>
            <person name="Kruys A."/>
            <person name="Hutchinson M.I."/>
            <person name="Powell A.J."/>
            <person name="Barry K."/>
            <person name="Miller A.N."/>
            <person name="Grigoriev I.V."/>
            <person name="Debuchy R."/>
            <person name="Gladieux P."/>
            <person name="Thoren M.H."/>
            <person name="Johannesson H."/>
        </authorList>
    </citation>
    <scope>NUCLEOTIDE SEQUENCE</scope>
    <source>
        <strain evidence="3">CBS 606.72</strain>
    </source>
</reference>
<name>A0AA39WFX6_9PEZI</name>
<evidence type="ECO:0000259" key="2">
    <source>
        <dbReference type="Pfam" id="PF09362"/>
    </source>
</evidence>
<comment type="caution">
    <text evidence="3">The sequence shown here is derived from an EMBL/GenBank/DDBJ whole genome shotgun (WGS) entry which is preliminary data.</text>
</comment>
<gene>
    <name evidence="3" type="ORF">B0T14DRAFT_499895</name>
</gene>
<feature type="chain" id="PRO_5041371024" description="DUF1996 domain-containing protein" evidence="1">
    <location>
        <begin position="16"/>
        <end position="371"/>
    </location>
</feature>
<protein>
    <recommendedName>
        <fullName evidence="2">DUF1996 domain-containing protein</fullName>
    </recommendedName>
</protein>
<sequence>MLLTSILALAAIVEAAPSDGGSPEWLKNTLAKRQGGGTTMLRFGCSNIVIDRIDPLVNPGQAPTGHIHQIVGGDNFNVSMTTGDVATGAKCTSCQASEDFSNYWTANLYFKHKNGSFKRVPQGGAAYQFNDRFSTQTQGGILVYYVSAQPGKITAFRPGFRMLSGDPMQRTADPTMRRQNCYRCYTGPNFQGDVGAPCQDAANDHPGLPEKACAGGIRTNVHFPTCWDGKNLDTPNHKDHVAYPVNGPATFLSLGGNCPSTHPVRIPQLMLEVVWDTTKFNDKSTWPDGVKQPFYLSTGDNTGYGQHADYVFGWASDSLQRAMDATNCFGPSCGRDFKRQTIDQALSCRVSAKVKEDYDQWFTHLPGVETA</sequence>
<dbReference type="Pfam" id="PF09362">
    <property type="entry name" value="DUF1996"/>
    <property type="match status" value="1"/>
</dbReference>
<accession>A0AA39WFX6</accession>
<organism evidence="3 4">
    <name type="scientific">Immersiella caudata</name>
    <dbReference type="NCBI Taxonomy" id="314043"/>
    <lineage>
        <taxon>Eukaryota</taxon>
        <taxon>Fungi</taxon>
        <taxon>Dikarya</taxon>
        <taxon>Ascomycota</taxon>
        <taxon>Pezizomycotina</taxon>
        <taxon>Sordariomycetes</taxon>
        <taxon>Sordariomycetidae</taxon>
        <taxon>Sordariales</taxon>
        <taxon>Lasiosphaeriaceae</taxon>
        <taxon>Immersiella</taxon>
    </lineage>
</organism>
<dbReference type="PANTHER" id="PTHR43662:SF6">
    <property type="entry name" value="DUF1996 DOMAIN-CONTAINING PROTEIN"/>
    <property type="match status" value="1"/>
</dbReference>
<proteinExistence type="predicted"/>
<feature type="domain" description="DUF1996" evidence="2">
    <location>
        <begin position="54"/>
        <end position="314"/>
    </location>
</feature>
<dbReference type="Proteomes" id="UP001175000">
    <property type="component" value="Unassembled WGS sequence"/>
</dbReference>
<dbReference type="InterPro" id="IPR018535">
    <property type="entry name" value="DUF1996"/>
</dbReference>
<keyword evidence="1" id="KW-0732">Signal</keyword>
<feature type="signal peptide" evidence="1">
    <location>
        <begin position="1"/>
        <end position="15"/>
    </location>
</feature>
<evidence type="ECO:0000313" key="4">
    <source>
        <dbReference type="Proteomes" id="UP001175000"/>
    </source>
</evidence>
<keyword evidence="4" id="KW-1185">Reference proteome</keyword>
<evidence type="ECO:0000256" key="1">
    <source>
        <dbReference type="SAM" id="SignalP"/>
    </source>
</evidence>
<dbReference type="AlphaFoldDB" id="A0AA39WFX6"/>
<dbReference type="PANTHER" id="PTHR43662">
    <property type="match status" value="1"/>
</dbReference>
<evidence type="ECO:0000313" key="3">
    <source>
        <dbReference type="EMBL" id="KAK0614679.1"/>
    </source>
</evidence>